<proteinExistence type="predicted"/>
<gene>
    <name evidence="7" type="ORF">CTI12_AA505280</name>
</gene>
<evidence type="ECO:0000313" key="8">
    <source>
        <dbReference type="Proteomes" id="UP000245207"/>
    </source>
</evidence>
<organism evidence="7 8">
    <name type="scientific">Artemisia annua</name>
    <name type="common">Sweet wormwood</name>
    <dbReference type="NCBI Taxonomy" id="35608"/>
    <lineage>
        <taxon>Eukaryota</taxon>
        <taxon>Viridiplantae</taxon>
        <taxon>Streptophyta</taxon>
        <taxon>Embryophyta</taxon>
        <taxon>Tracheophyta</taxon>
        <taxon>Spermatophyta</taxon>
        <taxon>Magnoliopsida</taxon>
        <taxon>eudicotyledons</taxon>
        <taxon>Gunneridae</taxon>
        <taxon>Pentapetalae</taxon>
        <taxon>asterids</taxon>
        <taxon>campanulids</taxon>
        <taxon>Asterales</taxon>
        <taxon>Asteraceae</taxon>
        <taxon>Asteroideae</taxon>
        <taxon>Anthemideae</taxon>
        <taxon>Artemisiinae</taxon>
        <taxon>Artemisia</taxon>
    </lineage>
</organism>
<dbReference type="AlphaFoldDB" id="A0A2U1LCR7"/>
<dbReference type="InterPro" id="IPR036638">
    <property type="entry name" value="HLH_DNA-bd_sf"/>
</dbReference>
<dbReference type="Gene3D" id="4.10.280.10">
    <property type="entry name" value="Helix-loop-helix DNA-binding domain"/>
    <property type="match status" value="1"/>
</dbReference>
<dbReference type="Pfam" id="PF00010">
    <property type="entry name" value="HLH"/>
    <property type="match status" value="1"/>
</dbReference>
<dbReference type="OrthoDB" id="1935281at2759"/>
<evidence type="ECO:0000313" key="7">
    <source>
        <dbReference type="EMBL" id="PWA46789.1"/>
    </source>
</evidence>
<evidence type="ECO:0000256" key="3">
    <source>
        <dbReference type="ARBA" id="ARBA00023125"/>
    </source>
</evidence>
<dbReference type="InterPro" id="IPR015660">
    <property type="entry name" value="MASH1/Ascl1a-like"/>
</dbReference>
<reference evidence="7 8" key="1">
    <citation type="journal article" date="2018" name="Mol. Plant">
        <title>The genome of Artemisia annua provides insight into the evolution of Asteraceae family and artemisinin biosynthesis.</title>
        <authorList>
            <person name="Shen Q."/>
            <person name="Zhang L."/>
            <person name="Liao Z."/>
            <person name="Wang S."/>
            <person name="Yan T."/>
            <person name="Shi P."/>
            <person name="Liu M."/>
            <person name="Fu X."/>
            <person name="Pan Q."/>
            <person name="Wang Y."/>
            <person name="Lv Z."/>
            <person name="Lu X."/>
            <person name="Zhang F."/>
            <person name="Jiang W."/>
            <person name="Ma Y."/>
            <person name="Chen M."/>
            <person name="Hao X."/>
            <person name="Li L."/>
            <person name="Tang Y."/>
            <person name="Lv G."/>
            <person name="Zhou Y."/>
            <person name="Sun X."/>
            <person name="Brodelius P.E."/>
            <person name="Rose J.K.C."/>
            <person name="Tang K."/>
        </authorList>
    </citation>
    <scope>NUCLEOTIDE SEQUENCE [LARGE SCALE GENOMIC DNA]</scope>
    <source>
        <strain evidence="8">cv. Huhao1</strain>
        <tissue evidence="7">Leaf</tissue>
    </source>
</reference>
<keyword evidence="4" id="KW-0804">Transcription</keyword>
<sequence length="163" mass="18579">MLHREIERQRRQDMTKLNGSLRNLLPIEFVKGNRSISDHRHQAMQYIKQMEENVKGLSTRRDKLKNNKSSSSMNHLHNTVSVNLCNGGVDILINSCTIEDGFHLSLVLKALDEEGLNVTSCTSTKANDRLLHAIQSEENLASLDLSMLQQRLTFVANTQPNYY</sequence>
<dbReference type="Proteomes" id="UP000245207">
    <property type="component" value="Unassembled WGS sequence"/>
</dbReference>
<accession>A0A2U1LCR7</accession>
<evidence type="ECO:0000259" key="6">
    <source>
        <dbReference type="PROSITE" id="PS50888"/>
    </source>
</evidence>
<dbReference type="PANTHER" id="PTHR13935:SF106">
    <property type="entry name" value="ACHAETE-SCUTE COMPLEX PROTEIN T5-RELATED"/>
    <property type="match status" value="1"/>
</dbReference>
<keyword evidence="3" id="KW-0238">DNA-binding</keyword>
<evidence type="ECO:0000256" key="1">
    <source>
        <dbReference type="ARBA" id="ARBA00004123"/>
    </source>
</evidence>
<comment type="caution">
    <text evidence="7">The sequence shown here is derived from an EMBL/GenBank/DDBJ whole genome shotgun (WGS) entry which is preliminary data.</text>
</comment>
<feature type="domain" description="BHLH" evidence="6">
    <location>
        <begin position="1"/>
        <end position="50"/>
    </location>
</feature>
<name>A0A2U1LCR7_ARTAN</name>
<keyword evidence="8" id="KW-1185">Reference proteome</keyword>
<dbReference type="PROSITE" id="PS50888">
    <property type="entry name" value="BHLH"/>
    <property type="match status" value="1"/>
</dbReference>
<comment type="subcellular location">
    <subcellularLocation>
        <location evidence="1">Nucleus</location>
    </subcellularLocation>
</comment>
<dbReference type="InterPro" id="IPR011598">
    <property type="entry name" value="bHLH_dom"/>
</dbReference>
<evidence type="ECO:0000256" key="4">
    <source>
        <dbReference type="ARBA" id="ARBA00023163"/>
    </source>
</evidence>
<keyword evidence="2" id="KW-0805">Transcription regulation</keyword>
<dbReference type="PANTHER" id="PTHR13935">
    <property type="entry name" value="ACHAETE-SCUTE TRANSCRIPTION FACTOR-RELATED"/>
    <property type="match status" value="1"/>
</dbReference>
<evidence type="ECO:0000256" key="5">
    <source>
        <dbReference type="ARBA" id="ARBA00023242"/>
    </source>
</evidence>
<dbReference type="GO" id="GO:0000981">
    <property type="term" value="F:DNA-binding transcription factor activity, RNA polymerase II-specific"/>
    <property type="evidence" value="ECO:0007669"/>
    <property type="project" value="TreeGrafter"/>
</dbReference>
<dbReference type="SUPFAM" id="SSF47459">
    <property type="entry name" value="HLH, helix-loop-helix DNA-binding domain"/>
    <property type="match status" value="1"/>
</dbReference>
<dbReference type="GO" id="GO:0046983">
    <property type="term" value="F:protein dimerization activity"/>
    <property type="evidence" value="ECO:0007669"/>
    <property type="project" value="InterPro"/>
</dbReference>
<keyword evidence="5" id="KW-0539">Nucleus</keyword>
<evidence type="ECO:0000256" key="2">
    <source>
        <dbReference type="ARBA" id="ARBA00023015"/>
    </source>
</evidence>
<protein>
    <submittedName>
        <fullName evidence="7">Achaete-scute transcription factor-related protein</fullName>
    </submittedName>
</protein>
<dbReference type="GO" id="GO:0090575">
    <property type="term" value="C:RNA polymerase II transcription regulator complex"/>
    <property type="evidence" value="ECO:0007669"/>
    <property type="project" value="TreeGrafter"/>
</dbReference>
<dbReference type="GO" id="GO:0000977">
    <property type="term" value="F:RNA polymerase II transcription regulatory region sequence-specific DNA binding"/>
    <property type="evidence" value="ECO:0007669"/>
    <property type="project" value="TreeGrafter"/>
</dbReference>
<dbReference type="EMBL" id="PKPP01010104">
    <property type="protein sequence ID" value="PWA46789.1"/>
    <property type="molecule type" value="Genomic_DNA"/>
</dbReference>